<evidence type="ECO:0000259" key="5">
    <source>
        <dbReference type="PROSITE" id="PS50977"/>
    </source>
</evidence>
<dbReference type="EMBL" id="RHHQ01000005">
    <property type="protein sequence ID" value="RNB91419.1"/>
    <property type="molecule type" value="Genomic_DNA"/>
</dbReference>
<dbReference type="PANTHER" id="PTHR47506:SF1">
    <property type="entry name" value="HTH-TYPE TRANSCRIPTIONAL REGULATOR YJDC"/>
    <property type="match status" value="1"/>
</dbReference>
<dbReference type="AlphaFoldDB" id="A0A3M8DV83"/>
<sequence>MTTKKNRVPRAEAQEIILNAADELFYREGVHAVSVDAIVEQAGLNKMSVYRQFSSKTDLVLAYLERKQAAFRDEWETSMAKHPGEPRQQLLQFFRDLAAKASAEKFRGCCFLNVAVEFPDKNHPARQLVCAHQKELYEKFAEIVTALGAANPCELAYTLILLMEGTYADSQTYGTDSTAITLLPAIVEKLIDSASATSQP</sequence>
<feature type="domain" description="HTH tetR-type" evidence="5">
    <location>
        <begin position="11"/>
        <end position="71"/>
    </location>
</feature>
<evidence type="ECO:0000256" key="2">
    <source>
        <dbReference type="ARBA" id="ARBA00023125"/>
    </source>
</evidence>
<dbReference type="SUPFAM" id="SSF46689">
    <property type="entry name" value="Homeodomain-like"/>
    <property type="match status" value="1"/>
</dbReference>
<keyword evidence="7" id="KW-1185">Reference proteome</keyword>
<evidence type="ECO:0000256" key="1">
    <source>
        <dbReference type="ARBA" id="ARBA00023015"/>
    </source>
</evidence>
<comment type="caution">
    <text evidence="6">The sequence shown here is derived from an EMBL/GenBank/DDBJ whole genome shotgun (WGS) entry which is preliminary data.</text>
</comment>
<reference evidence="6 7" key="1">
    <citation type="submission" date="2018-10" db="EMBL/GenBank/DDBJ databases">
        <title>Phylogenomics of Brevibacillus.</title>
        <authorList>
            <person name="Dunlap C."/>
        </authorList>
    </citation>
    <scope>NUCLEOTIDE SEQUENCE [LARGE SCALE GENOMIC DNA]</scope>
    <source>
        <strain evidence="6 7">JCM 15716</strain>
    </source>
</reference>
<dbReference type="InterPro" id="IPR001647">
    <property type="entry name" value="HTH_TetR"/>
</dbReference>
<protein>
    <submittedName>
        <fullName evidence="6">TetR/AcrR family transcriptional regulator</fullName>
    </submittedName>
</protein>
<feature type="DNA-binding region" description="H-T-H motif" evidence="4">
    <location>
        <begin position="34"/>
        <end position="53"/>
    </location>
</feature>
<accession>A0A3M8DV83</accession>
<dbReference type="Proteomes" id="UP000271031">
    <property type="component" value="Unassembled WGS sequence"/>
</dbReference>
<keyword evidence="1" id="KW-0805">Transcription regulation</keyword>
<proteinExistence type="predicted"/>
<evidence type="ECO:0000313" key="7">
    <source>
        <dbReference type="Proteomes" id="UP000271031"/>
    </source>
</evidence>
<dbReference type="RefSeq" id="WP_122916811.1">
    <property type="nucleotide sequence ID" value="NZ_RHHQ01000005.1"/>
</dbReference>
<dbReference type="PROSITE" id="PS50977">
    <property type="entry name" value="HTH_TETR_2"/>
    <property type="match status" value="1"/>
</dbReference>
<gene>
    <name evidence="6" type="ORF">EDM56_05095</name>
</gene>
<dbReference type="InterPro" id="IPR011075">
    <property type="entry name" value="TetR_C"/>
</dbReference>
<keyword evidence="2 4" id="KW-0238">DNA-binding</keyword>
<dbReference type="PANTHER" id="PTHR47506">
    <property type="entry name" value="TRANSCRIPTIONAL REGULATORY PROTEIN"/>
    <property type="match status" value="1"/>
</dbReference>
<evidence type="ECO:0000256" key="4">
    <source>
        <dbReference type="PROSITE-ProRule" id="PRU00335"/>
    </source>
</evidence>
<organism evidence="6 7">
    <name type="scientific">Brevibacillus fluminis</name>
    <dbReference type="NCBI Taxonomy" id="511487"/>
    <lineage>
        <taxon>Bacteria</taxon>
        <taxon>Bacillati</taxon>
        <taxon>Bacillota</taxon>
        <taxon>Bacilli</taxon>
        <taxon>Bacillales</taxon>
        <taxon>Paenibacillaceae</taxon>
        <taxon>Brevibacillus</taxon>
    </lineage>
</organism>
<keyword evidence="3" id="KW-0804">Transcription</keyword>
<dbReference type="InterPro" id="IPR009057">
    <property type="entry name" value="Homeodomain-like_sf"/>
</dbReference>
<dbReference type="SUPFAM" id="SSF48498">
    <property type="entry name" value="Tetracyclin repressor-like, C-terminal domain"/>
    <property type="match status" value="1"/>
</dbReference>
<dbReference type="Gene3D" id="1.10.357.10">
    <property type="entry name" value="Tetracycline Repressor, domain 2"/>
    <property type="match status" value="1"/>
</dbReference>
<dbReference type="InterPro" id="IPR036271">
    <property type="entry name" value="Tet_transcr_reg_TetR-rel_C_sf"/>
</dbReference>
<dbReference type="Pfam" id="PF00440">
    <property type="entry name" value="TetR_N"/>
    <property type="match status" value="1"/>
</dbReference>
<dbReference type="Pfam" id="PF16925">
    <property type="entry name" value="TetR_C_13"/>
    <property type="match status" value="1"/>
</dbReference>
<dbReference type="OrthoDB" id="116240at2"/>
<dbReference type="GO" id="GO:0003677">
    <property type="term" value="F:DNA binding"/>
    <property type="evidence" value="ECO:0007669"/>
    <property type="project" value="UniProtKB-UniRule"/>
</dbReference>
<dbReference type="PRINTS" id="PR00455">
    <property type="entry name" value="HTHTETR"/>
</dbReference>
<name>A0A3M8DV83_9BACL</name>
<evidence type="ECO:0000256" key="3">
    <source>
        <dbReference type="ARBA" id="ARBA00023163"/>
    </source>
</evidence>
<evidence type="ECO:0000313" key="6">
    <source>
        <dbReference type="EMBL" id="RNB91419.1"/>
    </source>
</evidence>